<name>A0A8J5W754_ZIZPA</name>
<reference evidence="2" key="1">
    <citation type="journal article" date="2021" name="bioRxiv">
        <title>Whole Genome Assembly and Annotation of Northern Wild Rice, Zizania palustris L., Supports a Whole Genome Duplication in the Zizania Genus.</title>
        <authorList>
            <person name="Haas M."/>
            <person name="Kono T."/>
            <person name="Macchietto M."/>
            <person name="Millas R."/>
            <person name="McGilp L."/>
            <person name="Shao M."/>
            <person name="Duquette J."/>
            <person name="Hirsch C.N."/>
            <person name="Kimball J."/>
        </authorList>
    </citation>
    <scope>NUCLEOTIDE SEQUENCE</scope>
    <source>
        <tissue evidence="2">Fresh leaf tissue</tissue>
    </source>
</reference>
<keyword evidence="3" id="KW-1185">Reference proteome</keyword>
<dbReference type="EMBL" id="JAAALK010000082">
    <property type="protein sequence ID" value="KAG8084109.1"/>
    <property type="molecule type" value="Genomic_DNA"/>
</dbReference>
<comment type="caution">
    <text evidence="2">The sequence shown here is derived from an EMBL/GenBank/DDBJ whole genome shotgun (WGS) entry which is preliminary data.</text>
</comment>
<evidence type="ECO:0000313" key="3">
    <source>
        <dbReference type="Proteomes" id="UP000729402"/>
    </source>
</evidence>
<evidence type="ECO:0000256" key="1">
    <source>
        <dbReference type="SAM" id="MobiDB-lite"/>
    </source>
</evidence>
<gene>
    <name evidence="2" type="ORF">GUJ93_ZPchr0010g9218</name>
</gene>
<proteinExistence type="predicted"/>
<dbReference type="AlphaFoldDB" id="A0A8J5W754"/>
<accession>A0A8J5W754</accession>
<dbReference type="Proteomes" id="UP000729402">
    <property type="component" value="Unassembled WGS sequence"/>
</dbReference>
<feature type="region of interest" description="Disordered" evidence="1">
    <location>
        <begin position="42"/>
        <end position="66"/>
    </location>
</feature>
<protein>
    <submittedName>
        <fullName evidence="2">Uncharacterized protein</fullName>
    </submittedName>
</protein>
<reference evidence="2" key="2">
    <citation type="submission" date="2021-02" db="EMBL/GenBank/DDBJ databases">
        <authorList>
            <person name="Kimball J.A."/>
            <person name="Haas M.W."/>
            <person name="Macchietto M."/>
            <person name="Kono T."/>
            <person name="Duquette J."/>
            <person name="Shao M."/>
        </authorList>
    </citation>
    <scope>NUCLEOTIDE SEQUENCE</scope>
    <source>
        <tissue evidence="2">Fresh leaf tissue</tissue>
    </source>
</reference>
<evidence type="ECO:0000313" key="2">
    <source>
        <dbReference type="EMBL" id="KAG8084109.1"/>
    </source>
</evidence>
<organism evidence="2 3">
    <name type="scientific">Zizania palustris</name>
    <name type="common">Northern wild rice</name>
    <dbReference type="NCBI Taxonomy" id="103762"/>
    <lineage>
        <taxon>Eukaryota</taxon>
        <taxon>Viridiplantae</taxon>
        <taxon>Streptophyta</taxon>
        <taxon>Embryophyta</taxon>
        <taxon>Tracheophyta</taxon>
        <taxon>Spermatophyta</taxon>
        <taxon>Magnoliopsida</taxon>
        <taxon>Liliopsida</taxon>
        <taxon>Poales</taxon>
        <taxon>Poaceae</taxon>
        <taxon>BOP clade</taxon>
        <taxon>Oryzoideae</taxon>
        <taxon>Oryzeae</taxon>
        <taxon>Zizaniinae</taxon>
        <taxon>Zizania</taxon>
    </lineage>
</organism>
<sequence>MPIVEAYPKPWRWSGIKVGVAMTTVEGGYGGEGNQGAGMARAMTEGLGDDGGIRGQGDECVGEERR</sequence>